<dbReference type="OMA" id="SCEEQHR"/>
<dbReference type="HOGENOM" id="CLU_010468_0_1_1"/>
<evidence type="ECO:0000256" key="3">
    <source>
        <dbReference type="ARBA" id="ARBA00023134"/>
    </source>
</evidence>
<dbReference type="eggNOG" id="ENOG502R7PE">
    <property type="taxonomic scope" value="Eukaryota"/>
</dbReference>
<dbReference type="GO" id="GO:0005525">
    <property type="term" value="F:GTP binding"/>
    <property type="evidence" value="ECO:0007669"/>
    <property type="project" value="UniProtKB-KW"/>
</dbReference>
<dbReference type="OrthoDB" id="8954335at2759"/>
<organism evidence="6 7">
    <name type="scientific">Monodelphis domestica</name>
    <name type="common">Gray short-tailed opossum</name>
    <dbReference type="NCBI Taxonomy" id="13616"/>
    <lineage>
        <taxon>Eukaryota</taxon>
        <taxon>Metazoa</taxon>
        <taxon>Chordata</taxon>
        <taxon>Craniata</taxon>
        <taxon>Vertebrata</taxon>
        <taxon>Euteleostomi</taxon>
        <taxon>Mammalia</taxon>
        <taxon>Metatheria</taxon>
        <taxon>Didelphimorphia</taxon>
        <taxon>Didelphidae</taxon>
        <taxon>Monodelphis</taxon>
    </lineage>
</organism>
<feature type="domain" description="AIG1-type G" evidence="5">
    <location>
        <begin position="16"/>
        <end position="218"/>
    </location>
</feature>
<keyword evidence="7" id="KW-1185">Reference proteome</keyword>
<dbReference type="InterPro" id="IPR045058">
    <property type="entry name" value="GIMA/IAN/Toc"/>
</dbReference>
<dbReference type="PROSITE" id="PS51720">
    <property type="entry name" value="G_AIG1"/>
    <property type="match status" value="1"/>
</dbReference>
<reference evidence="6" key="3">
    <citation type="submission" date="2025-09" db="UniProtKB">
        <authorList>
            <consortium name="Ensembl"/>
        </authorList>
    </citation>
    <scope>IDENTIFICATION</scope>
</reference>
<evidence type="ECO:0000259" key="5">
    <source>
        <dbReference type="PROSITE" id="PS51720"/>
    </source>
</evidence>
<reference evidence="6" key="2">
    <citation type="submission" date="2025-08" db="UniProtKB">
        <authorList>
            <consortium name="Ensembl"/>
        </authorList>
    </citation>
    <scope>IDENTIFICATION</scope>
</reference>
<evidence type="ECO:0000256" key="1">
    <source>
        <dbReference type="ARBA" id="ARBA00008535"/>
    </source>
</evidence>
<accession>K7E5J5</accession>
<dbReference type="InterPro" id="IPR006703">
    <property type="entry name" value="G_AIG1"/>
</dbReference>
<dbReference type="Ensembl" id="ENSMODT00000044157.2">
    <property type="protein sequence ID" value="ENSMODP00000041047.1"/>
    <property type="gene ID" value="ENSMODG00000029211.2"/>
</dbReference>
<dbReference type="SUPFAM" id="SSF52540">
    <property type="entry name" value="P-loop containing nucleoside triphosphate hydrolases"/>
    <property type="match status" value="1"/>
</dbReference>
<dbReference type="InParanoid" id="K7E5J5"/>
<dbReference type="InterPro" id="IPR027417">
    <property type="entry name" value="P-loop_NTPase"/>
</dbReference>
<dbReference type="Gene3D" id="3.40.50.300">
    <property type="entry name" value="P-loop containing nucleotide triphosphate hydrolases"/>
    <property type="match status" value="1"/>
</dbReference>
<dbReference type="GO" id="GO:0003924">
    <property type="term" value="F:GTPase activity"/>
    <property type="evidence" value="ECO:0000318"/>
    <property type="project" value="GO_Central"/>
</dbReference>
<dbReference type="PANTHER" id="PTHR10903">
    <property type="entry name" value="GTPASE, IMAP FAMILY MEMBER-RELATED"/>
    <property type="match status" value="1"/>
</dbReference>
<dbReference type="CDD" id="cd01852">
    <property type="entry name" value="AIG1"/>
    <property type="match status" value="1"/>
</dbReference>
<name>K7E5J5_MONDO</name>
<feature type="coiled-coil region" evidence="4">
    <location>
        <begin position="233"/>
        <end position="341"/>
    </location>
</feature>
<dbReference type="GeneID" id="107648932"/>
<dbReference type="RefSeq" id="XP_056655845.1">
    <property type="nucleotide sequence ID" value="XM_056799867.1"/>
</dbReference>
<evidence type="ECO:0000313" key="6">
    <source>
        <dbReference type="Ensembl" id="ENSMODP00000041047.1"/>
    </source>
</evidence>
<keyword evidence="3" id="KW-0342">GTP-binding</keyword>
<dbReference type="Pfam" id="PF04548">
    <property type="entry name" value="AIG1"/>
    <property type="match status" value="1"/>
</dbReference>
<dbReference type="Bgee" id="ENSMODG00000029211">
    <property type="expression patterns" value="Expressed in lung and 16 other cell types or tissues"/>
</dbReference>
<proteinExistence type="inferred from homology"/>
<evidence type="ECO:0000256" key="4">
    <source>
        <dbReference type="SAM" id="Coils"/>
    </source>
</evidence>
<comment type="similarity">
    <text evidence="1">Belongs to the TRAFAC class TrmE-Era-EngA-EngB-Septin-like GTPase superfamily. AIG1/Toc34/Toc159-like paraseptin GTPase family. IAN subfamily.</text>
</comment>
<evidence type="ECO:0000313" key="7">
    <source>
        <dbReference type="Proteomes" id="UP000002280"/>
    </source>
</evidence>
<keyword evidence="2" id="KW-0547">Nucleotide-binding</keyword>
<sequence length="375" mass="44452">MMSTQYTNNKRGDPRKSELRMVLVGKTGAGKSATGNTLLGRREFKSKCSAGSVTKVCRKAWTSRNGRSISVVDTPGIFYTDAPEQENLNEIAHFMALSSPGPHAILLVLHVGPFTHEEKTAIESLFKILGPEAVKFLIILFTGKDKLEDSIEDYLETIQDSYFKDLLKKCENRCCAFDNNASGAQRDAQVSKLMAMIESMVQDNGSTYYTNKIYESVEVLLQKDMKALQQCDQEQFERSIEEIRQKYEKLMEELKQKKQMWEEKMENWEKKMENWEKKMKNWENKNEKFEKLNKEYEKEKEEYEMEKKKYEKEKEEYEKQKEEYEKQKSNFSDKKESEENERYWRYYENYQNIFLKVAELIVPLISEFMKLYFKK</sequence>
<gene>
    <name evidence="6" type="primary">LOC107648932</name>
</gene>
<dbReference type="FunFam" id="3.40.50.300:FF:000366">
    <property type="entry name" value="GTPase, IMAP family member 2"/>
    <property type="match status" value="1"/>
</dbReference>
<protein>
    <recommendedName>
        <fullName evidence="5">AIG1-type G domain-containing protein</fullName>
    </recommendedName>
</protein>
<dbReference type="GeneTree" id="ENSGT00940000159509"/>
<reference evidence="6 7" key="1">
    <citation type="journal article" date="2007" name="Nature">
        <title>Genome of the marsupial Monodelphis domestica reveals innovation in non-coding sequences.</title>
        <authorList>
            <person name="Mikkelsen T.S."/>
            <person name="Wakefield M.J."/>
            <person name="Aken B."/>
            <person name="Amemiya C.T."/>
            <person name="Chang J.L."/>
            <person name="Duke S."/>
            <person name="Garber M."/>
            <person name="Gentles A.J."/>
            <person name="Goodstadt L."/>
            <person name="Heger A."/>
            <person name="Jurka J."/>
            <person name="Kamal M."/>
            <person name="Mauceli E."/>
            <person name="Searle S.M."/>
            <person name="Sharpe T."/>
            <person name="Baker M.L."/>
            <person name="Batzer M.A."/>
            <person name="Benos P.V."/>
            <person name="Belov K."/>
            <person name="Clamp M."/>
            <person name="Cook A."/>
            <person name="Cuff J."/>
            <person name="Das R."/>
            <person name="Davidow L."/>
            <person name="Deakin J.E."/>
            <person name="Fazzari M.J."/>
            <person name="Glass J.L."/>
            <person name="Grabherr M."/>
            <person name="Greally J.M."/>
            <person name="Gu W."/>
            <person name="Hore T.A."/>
            <person name="Huttley G.A."/>
            <person name="Kleber M."/>
            <person name="Jirtle R.L."/>
            <person name="Koina E."/>
            <person name="Lee J.T."/>
            <person name="Mahony S."/>
            <person name="Marra M.A."/>
            <person name="Miller R.D."/>
            <person name="Nicholls R.D."/>
            <person name="Oda M."/>
            <person name="Papenfuss A.T."/>
            <person name="Parra Z.E."/>
            <person name="Pollock D.D."/>
            <person name="Ray D.A."/>
            <person name="Schein J.E."/>
            <person name="Speed T.P."/>
            <person name="Thompson K."/>
            <person name="VandeBerg J.L."/>
            <person name="Wade C.M."/>
            <person name="Walker J.A."/>
            <person name="Waters P.D."/>
            <person name="Webber C."/>
            <person name="Weidman J.R."/>
            <person name="Xie X."/>
            <person name="Zody M.C."/>
            <person name="Baldwin J."/>
            <person name="Abdouelleil A."/>
            <person name="Abdulkadir J."/>
            <person name="Abebe A."/>
            <person name="Abera B."/>
            <person name="Abreu J."/>
            <person name="Acer S.C."/>
            <person name="Aftuck L."/>
            <person name="Alexander A."/>
            <person name="An P."/>
            <person name="Anderson E."/>
            <person name="Anderson S."/>
            <person name="Arachi H."/>
            <person name="Azer M."/>
            <person name="Bachantsang P."/>
            <person name="Barry A."/>
            <person name="Bayul T."/>
            <person name="Berlin A."/>
            <person name="Bessette D."/>
            <person name="Bloom T."/>
            <person name="Bloom T."/>
            <person name="Boguslavskiy L."/>
            <person name="Bonnet C."/>
            <person name="Boukhgalter B."/>
            <person name="Bourzgui I."/>
            <person name="Brown A."/>
            <person name="Cahill P."/>
            <person name="Channer S."/>
            <person name="Cheshatsang Y."/>
            <person name="Chuda L."/>
            <person name="Citroen M."/>
            <person name="Collymore A."/>
            <person name="Cooke P."/>
            <person name="Costello M."/>
            <person name="D'Aco K."/>
            <person name="Daza R."/>
            <person name="De Haan G."/>
            <person name="DeGray S."/>
            <person name="DeMaso C."/>
            <person name="Dhargay N."/>
            <person name="Dooley K."/>
            <person name="Dooley E."/>
            <person name="Doricent M."/>
            <person name="Dorje P."/>
            <person name="Dorjee K."/>
            <person name="Dupes A."/>
            <person name="Elong R."/>
            <person name="Falk J."/>
            <person name="Farina A."/>
            <person name="Faro S."/>
            <person name="Ferguson D."/>
            <person name="Fisher S."/>
            <person name="Foley C.D."/>
            <person name="Franke A."/>
            <person name="Friedrich D."/>
            <person name="Gadbois L."/>
            <person name="Gearin G."/>
            <person name="Gearin C.R."/>
            <person name="Giannoukos G."/>
            <person name="Goode T."/>
            <person name="Graham J."/>
            <person name="Grandbois E."/>
            <person name="Grewal S."/>
            <person name="Gyaltsen K."/>
            <person name="Hafez N."/>
            <person name="Hagos B."/>
            <person name="Hall J."/>
            <person name="Henson C."/>
            <person name="Hollinger A."/>
            <person name="Honan T."/>
            <person name="Huard M.D."/>
            <person name="Hughes L."/>
            <person name="Hurhula B."/>
            <person name="Husby M.E."/>
            <person name="Kamat A."/>
            <person name="Kanga B."/>
            <person name="Kashin S."/>
            <person name="Khazanovich D."/>
            <person name="Kisner P."/>
            <person name="Lance K."/>
            <person name="Lara M."/>
            <person name="Lee W."/>
            <person name="Lennon N."/>
            <person name="Letendre F."/>
            <person name="LeVine R."/>
            <person name="Lipovsky A."/>
            <person name="Liu X."/>
            <person name="Liu J."/>
            <person name="Liu S."/>
            <person name="Lokyitsang T."/>
            <person name="Lokyitsang Y."/>
            <person name="Lubonja R."/>
            <person name="Lui A."/>
            <person name="MacDonald P."/>
            <person name="Magnisalis V."/>
            <person name="Maru K."/>
            <person name="Matthews C."/>
            <person name="McCusker W."/>
            <person name="McDonough S."/>
            <person name="Mehta T."/>
            <person name="Meldrim J."/>
            <person name="Meneus L."/>
            <person name="Mihai O."/>
            <person name="Mihalev A."/>
            <person name="Mihova T."/>
            <person name="Mittelman R."/>
            <person name="Mlenga V."/>
            <person name="Montmayeur A."/>
            <person name="Mulrain L."/>
            <person name="Navidi A."/>
            <person name="Naylor J."/>
            <person name="Negash T."/>
            <person name="Nguyen T."/>
            <person name="Nguyen N."/>
            <person name="Nicol R."/>
            <person name="Norbu C."/>
            <person name="Norbu N."/>
            <person name="Novod N."/>
            <person name="O'Neill B."/>
            <person name="Osman S."/>
            <person name="Markiewicz E."/>
            <person name="Oyono O.L."/>
            <person name="Patti C."/>
            <person name="Phunkhang P."/>
            <person name="Pierre F."/>
            <person name="Priest M."/>
            <person name="Raghuraman S."/>
            <person name="Rege F."/>
            <person name="Reyes R."/>
            <person name="Rise C."/>
            <person name="Rogov P."/>
            <person name="Ross K."/>
            <person name="Ryan E."/>
            <person name="Settipalli S."/>
            <person name="Shea T."/>
            <person name="Sherpa N."/>
            <person name="Shi L."/>
            <person name="Shih D."/>
            <person name="Sparrow T."/>
            <person name="Spaulding J."/>
            <person name="Stalker J."/>
            <person name="Stange-Thomann N."/>
            <person name="Stavropoulos S."/>
            <person name="Stone C."/>
            <person name="Strader C."/>
            <person name="Tesfaye S."/>
            <person name="Thomson T."/>
            <person name="Thoulutsang Y."/>
            <person name="Thoulutsang D."/>
            <person name="Topham K."/>
            <person name="Topping I."/>
            <person name="Tsamla T."/>
            <person name="Vassiliev H."/>
            <person name="Vo A."/>
            <person name="Wangchuk T."/>
            <person name="Wangdi T."/>
            <person name="Weiand M."/>
            <person name="Wilkinson J."/>
            <person name="Wilson A."/>
            <person name="Yadav S."/>
            <person name="Young G."/>
            <person name="Yu Q."/>
            <person name="Zembek L."/>
            <person name="Zhong D."/>
            <person name="Zimmer A."/>
            <person name="Zwirko Z."/>
            <person name="Jaffe D.B."/>
            <person name="Alvarez P."/>
            <person name="Brockman W."/>
            <person name="Butler J."/>
            <person name="Chin C."/>
            <person name="Gnerre S."/>
            <person name="MacCallum I."/>
            <person name="Graves J.A."/>
            <person name="Ponting C.P."/>
            <person name="Breen M."/>
            <person name="Samollow P.B."/>
            <person name="Lander E.S."/>
            <person name="Lindblad-Toh K."/>
        </authorList>
    </citation>
    <scope>NUCLEOTIDE SEQUENCE [LARGE SCALE GENOMIC DNA]</scope>
</reference>
<dbReference type="RefSeq" id="XP_056655844.1">
    <property type="nucleotide sequence ID" value="XM_056799866.1"/>
</dbReference>
<evidence type="ECO:0000256" key="2">
    <source>
        <dbReference type="ARBA" id="ARBA00022741"/>
    </source>
</evidence>
<keyword evidence="4" id="KW-0175">Coiled coil</keyword>
<dbReference type="STRING" id="13616.ENSMODP00000041047"/>
<dbReference type="AlphaFoldDB" id="K7E5J5"/>
<dbReference type="Proteomes" id="UP000002280">
    <property type="component" value="Chromosome 8"/>
</dbReference>
<dbReference type="PANTHER" id="PTHR10903:SF182">
    <property type="entry name" value="GTPASE IMAP FAMILY MEMBER 4"/>
    <property type="match status" value="1"/>
</dbReference>